<keyword evidence="3" id="KW-1185">Reference proteome</keyword>
<sequence>MNESEGSSDSSSGDTERVVRPPPRKKPRQHRAPTSPSLSSLHMPEDICDKNDTTILGSDTDMSTDSDGFPSDLEFGEVWIEYHPESGLPDTVYSASNGAAQAKPVLPHSFANEAPPWHPFSTRENFEQAELFIRYGCTGSFINEQLALNHRAAQETKVTMRNAQELREIMAGLPKAEGHAEYEQTVISVEFPKQEARSYTVHHKPIMPVVQGLLEDERLQDRIDLYPQRRYVARPGGGGVMRVWEEMTSGDDSWNLQTALGSSAFGIYLQVYVDATHVTCFGNVKYWGVYIWLANIPKADRNDPGGLGRATLIGFLPVVDKKRTDKSHNLAQHRALVYHAAFDVILADVKVAAEFGTYLNLKIAYTELKPGRLICVVVSCDYEDMARAAGIKGVHGHFPCPICLVPREELWNLLMSWPSRTACEAKQLLVTAEGEATQKSKKEILNQQSLRPITNIFNEIFGELMSVGQMFVLDPLHQIEQGEWGRHWWSWLLTALPETSLEEIDSSFKDSPRHPGVHHFRNGITELRYITGGEQGQILARISPFLVGHWKTVRHENKVLRALRALAVIHLLTARFRVHTETTLHYLDDEIIKYNNACNDIRSDEDFDIDFNWPKHHLLSHAAELIRRKGPADNYETGLGERLHPQVKQDYKRSNKRETTTDQIMWMAQERDSLLRIRAQVDRYDAFCEALDDQDGINSTEDENEDIRTKLAAPERRRVTMQHLIQSELPQLETPAAVFRKLSQALRHLLGQPITEKELRSCLVRGFRCLHVRFICMMSSQLRVDTIRTNSNWQKQGPRHDCVLIKVGEQEYEFGQVYAFVELTVRTQKLEVAYVRRFKTRGRHPASRYIELEKGGVDMIPVDSIERAVELIPPSSNNKYLTVEDLEPDMYLRLKYTVQ</sequence>
<dbReference type="Pfam" id="PF18759">
    <property type="entry name" value="Plavaka"/>
    <property type="match status" value="1"/>
</dbReference>
<feature type="compositionally biased region" description="Low complexity" evidence="1">
    <location>
        <begin position="58"/>
        <end position="67"/>
    </location>
</feature>
<evidence type="ECO:0000313" key="2">
    <source>
        <dbReference type="EMBL" id="TRM55788.1"/>
    </source>
</evidence>
<proteinExistence type="predicted"/>
<feature type="compositionally biased region" description="Basic residues" evidence="1">
    <location>
        <begin position="22"/>
        <end position="31"/>
    </location>
</feature>
<accession>A0A550BTB6</accession>
<feature type="compositionally biased region" description="Low complexity" evidence="1">
    <location>
        <begin position="1"/>
        <end position="13"/>
    </location>
</feature>
<dbReference type="OrthoDB" id="3239511at2759"/>
<dbReference type="InterPro" id="IPR041078">
    <property type="entry name" value="Plavaka"/>
</dbReference>
<protein>
    <submittedName>
        <fullName evidence="2">Uncharacterized protein</fullName>
    </submittedName>
</protein>
<evidence type="ECO:0000256" key="1">
    <source>
        <dbReference type="SAM" id="MobiDB-lite"/>
    </source>
</evidence>
<dbReference type="AlphaFoldDB" id="A0A550BTB6"/>
<dbReference type="STRING" id="97359.A0A550BTB6"/>
<comment type="caution">
    <text evidence="2">The sequence shown here is derived from an EMBL/GenBank/DDBJ whole genome shotgun (WGS) entry which is preliminary data.</text>
</comment>
<feature type="compositionally biased region" description="Basic and acidic residues" evidence="1">
    <location>
        <begin position="43"/>
        <end position="52"/>
    </location>
</feature>
<evidence type="ECO:0000313" key="3">
    <source>
        <dbReference type="Proteomes" id="UP000320762"/>
    </source>
</evidence>
<reference evidence="2 3" key="1">
    <citation type="journal article" date="2019" name="New Phytol.">
        <title>Comparative genomics reveals unique wood-decay strategies and fruiting body development in the Schizophyllaceae.</title>
        <authorList>
            <person name="Almasi E."/>
            <person name="Sahu N."/>
            <person name="Krizsan K."/>
            <person name="Balint B."/>
            <person name="Kovacs G.M."/>
            <person name="Kiss B."/>
            <person name="Cseklye J."/>
            <person name="Drula E."/>
            <person name="Henrissat B."/>
            <person name="Nagy I."/>
            <person name="Chovatia M."/>
            <person name="Adam C."/>
            <person name="LaButti K."/>
            <person name="Lipzen A."/>
            <person name="Riley R."/>
            <person name="Grigoriev I.V."/>
            <person name="Nagy L.G."/>
        </authorList>
    </citation>
    <scope>NUCLEOTIDE SEQUENCE [LARGE SCALE GENOMIC DNA]</scope>
    <source>
        <strain evidence="2 3">NL-1724</strain>
    </source>
</reference>
<name>A0A550BTB6_9AGAR</name>
<organism evidence="2 3">
    <name type="scientific">Schizophyllum amplum</name>
    <dbReference type="NCBI Taxonomy" id="97359"/>
    <lineage>
        <taxon>Eukaryota</taxon>
        <taxon>Fungi</taxon>
        <taxon>Dikarya</taxon>
        <taxon>Basidiomycota</taxon>
        <taxon>Agaricomycotina</taxon>
        <taxon>Agaricomycetes</taxon>
        <taxon>Agaricomycetidae</taxon>
        <taxon>Agaricales</taxon>
        <taxon>Schizophyllaceae</taxon>
        <taxon>Schizophyllum</taxon>
    </lineage>
</organism>
<dbReference type="EMBL" id="VDMD01000095">
    <property type="protein sequence ID" value="TRM55788.1"/>
    <property type="molecule type" value="Genomic_DNA"/>
</dbReference>
<gene>
    <name evidence="2" type="ORF">BD626DRAFT_576598</name>
</gene>
<feature type="region of interest" description="Disordered" evidence="1">
    <location>
        <begin position="1"/>
        <end position="70"/>
    </location>
</feature>
<dbReference type="Proteomes" id="UP000320762">
    <property type="component" value="Unassembled WGS sequence"/>
</dbReference>